<evidence type="ECO:0000313" key="2">
    <source>
        <dbReference type="Proteomes" id="UP000276133"/>
    </source>
</evidence>
<protein>
    <submittedName>
        <fullName evidence="1">Uncharacterized protein</fullName>
    </submittedName>
</protein>
<sequence>MLSAWAHQVIINLGPSANICARIKRSKCNLPFNKIKNKLNSFLSNKKQFIPVNKKKKEGGNKSLI</sequence>
<comment type="caution">
    <text evidence="1">The sequence shown here is derived from an EMBL/GenBank/DDBJ whole genome shotgun (WGS) entry which is preliminary data.</text>
</comment>
<dbReference type="Proteomes" id="UP000276133">
    <property type="component" value="Unassembled WGS sequence"/>
</dbReference>
<keyword evidence="2" id="KW-1185">Reference proteome</keyword>
<gene>
    <name evidence="1" type="ORF">BpHYR1_039431</name>
</gene>
<dbReference type="AlphaFoldDB" id="A0A3M7T4S0"/>
<organism evidence="1 2">
    <name type="scientific">Brachionus plicatilis</name>
    <name type="common">Marine rotifer</name>
    <name type="synonym">Brachionus muelleri</name>
    <dbReference type="NCBI Taxonomy" id="10195"/>
    <lineage>
        <taxon>Eukaryota</taxon>
        <taxon>Metazoa</taxon>
        <taxon>Spiralia</taxon>
        <taxon>Gnathifera</taxon>
        <taxon>Rotifera</taxon>
        <taxon>Eurotatoria</taxon>
        <taxon>Monogononta</taxon>
        <taxon>Pseudotrocha</taxon>
        <taxon>Ploima</taxon>
        <taxon>Brachionidae</taxon>
        <taxon>Brachionus</taxon>
    </lineage>
</organism>
<proteinExistence type="predicted"/>
<dbReference type="EMBL" id="REGN01000300">
    <property type="protein sequence ID" value="RNA42909.1"/>
    <property type="molecule type" value="Genomic_DNA"/>
</dbReference>
<reference evidence="1 2" key="1">
    <citation type="journal article" date="2018" name="Sci. Rep.">
        <title>Genomic signatures of local adaptation to the degree of environmental predictability in rotifers.</title>
        <authorList>
            <person name="Franch-Gras L."/>
            <person name="Hahn C."/>
            <person name="Garcia-Roger E.M."/>
            <person name="Carmona M.J."/>
            <person name="Serra M."/>
            <person name="Gomez A."/>
        </authorList>
    </citation>
    <scope>NUCLEOTIDE SEQUENCE [LARGE SCALE GENOMIC DNA]</scope>
    <source>
        <strain evidence="1">HYR1</strain>
    </source>
</reference>
<evidence type="ECO:0000313" key="1">
    <source>
        <dbReference type="EMBL" id="RNA42909.1"/>
    </source>
</evidence>
<accession>A0A3M7T4S0</accession>
<name>A0A3M7T4S0_BRAPC</name>